<dbReference type="AlphaFoldDB" id="K4KJP1"/>
<dbReference type="SUPFAM" id="SSF56784">
    <property type="entry name" value="HAD-like"/>
    <property type="match status" value="1"/>
</dbReference>
<name>K4KJP1_SIMAS</name>
<dbReference type="NCBIfam" id="TIGR01484">
    <property type="entry name" value="HAD-SF-IIB"/>
    <property type="match status" value="1"/>
</dbReference>
<dbReference type="Proteomes" id="UP000000466">
    <property type="component" value="Chromosome"/>
</dbReference>
<dbReference type="SFLD" id="SFLDG01142">
    <property type="entry name" value="C2.B.2:_Mannosyl-3-phosphoglyc"/>
    <property type="match status" value="1"/>
</dbReference>
<sequence>MNTTGLTEHSAKSHKHWLVFTDLDGTLLDHFNYSFAKAVPMLAALRQHDIPLIIATSKTFAEVQPLRSQLRNGYPFIVENGAGIYLPLSFLPEEQLHQFSGVALHQGYWRLALSQPRAYWQTLLTQAAKDFHGLFASFTQLGTEGIARATGLSHQDARLANEREFSEPVLWLGDDNRKSQFIVHMTALGANVLEGGRFLHITGNSNKGRAMQWVADAFALRDGHRFTTLAAGDGKNDVPMLELADAALVMRSPVNPTLCLNRSHGYIESPCAGPLGWAKGINHFLQLGVS</sequence>
<dbReference type="Pfam" id="PF08282">
    <property type="entry name" value="Hydrolase_3"/>
    <property type="match status" value="1"/>
</dbReference>
<keyword evidence="5" id="KW-1185">Reference proteome</keyword>
<accession>K4KJP1</accession>
<dbReference type="STRING" id="1117647.M5M_05055"/>
<dbReference type="GO" id="GO:0050531">
    <property type="term" value="F:mannosyl-3-phosphoglycerate phosphatase activity"/>
    <property type="evidence" value="ECO:0007669"/>
    <property type="project" value="UniProtKB-EC"/>
</dbReference>
<dbReference type="HOGENOM" id="CLU_063016_0_0_6"/>
<protein>
    <submittedName>
        <fullName evidence="4">Mannosyl-3-phosphoglycerate phosphatase</fullName>
        <ecNumber evidence="4">3.1.3.70</ecNumber>
    </submittedName>
</protein>
<dbReference type="SFLD" id="SFLDS00003">
    <property type="entry name" value="Haloacid_Dehalogenase"/>
    <property type="match status" value="1"/>
</dbReference>
<dbReference type="GO" id="GO:0051479">
    <property type="term" value="P:mannosylglycerate biosynthetic process"/>
    <property type="evidence" value="ECO:0007669"/>
    <property type="project" value="InterPro"/>
</dbReference>
<keyword evidence="2 4" id="KW-0378">Hydrolase</keyword>
<dbReference type="NCBIfam" id="TIGR01486">
    <property type="entry name" value="HAD-SF-IIB-MPGP"/>
    <property type="match status" value="1"/>
</dbReference>
<keyword evidence="3" id="KW-0460">Magnesium</keyword>
<dbReference type="GO" id="GO:0000287">
    <property type="term" value="F:magnesium ion binding"/>
    <property type="evidence" value="ECO:0007669"/>
    <property type="project" value="TreeGrafter"/>
</dbReference>
<dbReference type="Gene3D" id="3.30.980.20">
    <property type="entry name" value="Putative mannosyl-3-phosphoglycerate phosphatase, domain 2"/>
    <property type="match status" value="1"/>
</dbReference>
<dbReference type="SFLD" id="SFLDG01140">
    <property type="entry name" value="C2.B:_Phosphomannomutase_and_P"/>
    <property type="match status" value="1"/>
</dbReference>
<evidence type="ECO:0000313" key="5">
    <source>
        <dbReference type="Proteomes" id="UP000000466"/>
    </source>
</evidence>
<evidence type="ECO:0000313" key="4">
    <source>
        <dbReference type="EMBL" id="AFU98218.1"/>
    </source>
</evidence>
<dbReference type="eggNOG" id="COG3769">
    <property type="taxonomic scope" value="Bacteria"/>
</dbReference>
<dbReference type="InterPro" id="IPR006379">
    <property type="entry name" value="HAD-SF_hydro_IIB"/>
</dbReference>
<dbReference type="EMBL" id="CP003746">
    <property type="protein sequence ID" value="AFU98218.1"/>
    <property type="molecule type" value="Genomic_DNA"/>
</dbReference>
<gene>
    <name evidence="4" type="ordered locus">M5M_05055</name>
</gene>
<dbReference type="InterPro" id="IPR023214">
    <property type="entry name" value="HAD_sf"/>
</dbReference>
<keyword evidence="1" id="KW-0479">Metal-binding</keyword>
<evidence type="ECO:0000256" key="1">
    <source>
        <dbReference type="ARBA" id="ARBA00022723"/>
    </source>
</evidence>
<dbReference type="PANTHER" id="PTHR10000:SF8">
    <property type="entry name" value="HAD SUPERFAMILY HYDROLASE-LIKE, TYPE 3"/>
    <property type="match status" value="1"/>
</dbReference>
<dbReference type="OrthoDB" id="193379at2"/>
<dbReference type="GO" id="GO:0005829">
    <property type="term" value="C:cytosol"/>
    <property type="evidence" value="ECO:0007669"/>
    <property type="project" value="TreeGrafter"/>
</dbReference>
<dbReference type="InterPro" id="IPR036412">
    <property type="entry name" value="HAD-like_sf"/>
</dbReference>
<proteinExistence type="predicted"/>
<evidence type="ECO:0000256" key="2">
    <source>
        <dbReference type="ARBA" id="ARBA00022801"/>
    </source>
</evidence>
<reference evidence="4 5" key="1">
    <citation type="journal article" date="2013" name="Genome Announc.">
        <title>Complete genome sequence of Simiduia agarivorans SA1(T), a marine bacterium able to degrade a variety of polysaccharides.</title>
        <authorList>
            <person name="Lin S.Y."/>
            <person name="Shieh W.Y."/>
            <person name="Chen J.S."/>
            <person name="Tang S.L."/>
        </authorList>
    </citation>
    <scope>NUCLEOTIDE SEQUENCE [LARGE SCALE GENOMIC DNA]</scope>
    <source>
        <strain evidence="5">DSM 21679 / JCM 13881 / BCRC 17597 / SA1</strain>
    </source>
</reference>
<dbReference type="EC" id="3.1.3.70" evidence="4"/>
<dbReference type="PANTHER" id="PTHR10000">
    <property type="entry name" value="PHOSPHOSERINE PHOSPHATASE"/>
    <property type="match status" value="1"/>
</dbReference>
<dbReference type="InterPro" id="IPR006381">
    <property type="entry name" value="HAD-SF-IIB-MPGP"/>
</dbReference>
<dbReference type="Gene3D" id="3.40.50.1000">
    <property type="entry name" value="HAD superfamily/HAD-like"/>
    <property type="match status" value="1"/>
</dbReference>
<dbReference type="KEGG" id="saga:M5M_05055"/>
<dbReference type="RefSeq" id="WP_015046391.1">
    <property type="nucleotide sequence ID" value="NC_018868.3"/>
</dbReference>
<evidence type="ECO:0000256" key="3">
    <source>
        <dbReference type="ARBA" id="ARBA00022842"/>
    </source>
</evidence>
<organism evidence="4 5">
    <name type="scientific">Simiduia agarivorans (strain DSM 21679 / JCM 13881 / BCRC 17597 / SA1)</name>
    <dbReference type="NCBI Taxonomy" id="1117647"/>
    <lineage>
        <taxon>Bacteria</taxon>
        <taxon>Pseudomonadati</taxon>
        <taxon>Pseudomonadota</taxon>
        <taxon>Gammaproteobacteria</taxon>
        <taxon>Cellvibrionales</taxon>
        <taxon>Cellvibrionaceae</taxon>
        <taxon>Simiduia</taxon>
    </lineage>
</organism>